<evidence type="ECO:0000256" key="1">
    <source>
        <dbReference type="ARBA" id="ARBA00022714"/>
    </source>
</evidence>
<protein>
    <recommendedName>
        <fullName evidence="7">Rieske domain-containing protein</fullName>
    </recommendedName>
</protein>
<evidence type="ECO:0000256" key="5">
    <source>
        <dbReference type="ARBA" id="ARBA00034078"/>
    </source>
</evidence>
<dbReference type="OrthoDB" id="426882at2759"/>
<gene>
    <name evidence="8" type="ORF">SEPMUDRAFT_58031</name>
</gene>
<dbReference type="GO" id="GO:0051537">
    <property type="term" value="F:2 iron, 2 sulfur cluster binding"/>
    <property type="evidence" value="ECO:0007669"/>
    <property type="project" value="UniProtKB-KW"/>
</dbReference>
<dbReference type="EMBL" id="KB456260">
    <property type="protein sequence ID" value="EMF17528.1"/>
    <property type="molecule type" value="Genomic_DNA"/>
</dbReference>
<evidence type="ECO:0000256" key="3">
    <source>
        <dbReference type="ARBA" id="ARBA00023004"/>
    </source>
</evidence>
<name>N1QN52_SPHMS</name>
<dbReference type="OMA" id="HAMDHAC"/>
<reference evidence="8 9" key="1">
    <citation type="journal article" date="2012" name="PLoS Pathog.">
        <title>Diverse lifestyles and strategies of plant pathogenesis encoded in the genomes of eighteen Dothideomycetes fungi.</title>
        <authorList>
            <person name="Ohm R.A."/>
            <person name="Feau N."/>
            <person name="Henrissat B."/>
            <person name="Schoch C.L."/>
            <person name="Horwitz B.A."/>
            <person name="Barry K.W."/>
            <person name="Condon B.J."/>
            <person name="Copeland A.C."/>
            <person name="Dhillon B."/>
            <person name="Glaser F."/>
            <person name="Hesse C.N."/>
            <person name="Kosti I."/>
            <person name="LaButti K."/>
            <person name="Lindquist E.A."/>
            <person name="Lucas S."/>
            <person name="Salamov A.A."/>
            <person name="Bradshaw R.E."/>
            <person name="Ciuffetti L."/>
            <person name="Hamelin R.C."/>
            <person name="Kema G.H.J."/>
            <person name="Lawrence C."/>
            <person name="Scott J.A."/>
            <person name="Spatafora J.W."/>
            <person name="Turgeon B.G."/>
            <person name="de Wit P.J.G.M."/>
            <person name="Zhong S."/>
            <person name="Goodwin S.B."/>
            <person name="Grigoriev I.V."/>
        </authorList>
    </citation>
    <scope>NUCLEOTIDE SEQUENCE [LARGE SCALE GENOMIC DNA]</scope>
    <source>
        <strain evidence="8 9">SO2202</strain>
    </source>
</reference>
<dbReference type="AlphaFoldDB" id="N1QN52"/>
<keyword evidence="3" id="KW-0408">Iron</keyword>
<comment type="cofactor">
    <cofactor evidence="5">
        <name>[2Fe-2S] cluster</name>
        <dbReference type="ChEBI" id="CHEBI:190135"/>
    </cofactor>
</comment>
<dbReference type="GeneID" id="27906594"/>
<feature type="domain" description="Rieske" evidence="7">
    <location>
        <begin position="71"/>
        <end position="173"/>
    </location>
</feature>
<keyword evidence="2" id="KW-0479">Metal-binding</keyword>
<organism evidence="8 9">
    <name type="scientific">Sphaerulina musiva (strain SO2202)</name>
    <name type="common">Poplar stem canker fungus</name>
    <name type="synonym">Septoria musiva</name>
    <dbReference type="NCBI Taxonomy" id="692275"/>
    <lineage>
        <taxon>Eukaryota</taxon>
        <taxon>Fungi</taxon>
        <taxon>Dikarya</taxon>
        <taxon>Ascomycota</taxon>
        <taxon>Pezizomycotina</taxon>
        <taxon>Dothideomycetes</taxon>
        <taxon>Dothideomycetidae</taxon>
        <taxon>Mycosphaerellales</taxon>
        <taxon>Mycosphaerellaceae</taxon>
        <taxon>Sphaerulina</taxon>
    </lineage>
</organism>
<evidence type="ECO:0000256" key="6">
    <source>
        <dbReference type="SAM" id="MobiDB-lite"/>
    </source>
</evidence>
<evidence type="ECO:0000313" key="8">
    <source>
        <dbReference type="EMBL" id="EMF17528.1"/>
    </source>
</evidence>
<dbReference type="GO" id="GO:0046872">
    <property type="term" value="F:metal ion binding"/>
    <property type="evidence" value="ECO:0007669"/>
    <property type="project" value="UniProtKB-KW"/>
</dbReference>
<dbReference type="PROSITE" id="PS51296">
    <property type="entry name" value="RIESKE"/>
    <property type="match status" value="1"/>
</dbReference>
<dbReference type="eggNOG" id="ENOG502S3ET">
    <property type="taxonomic scope" value="Eukaryota"/>
</dbReference>
<dbReference type="Pfam" id="PF00355">
    <property type="entry name" value="Rieske"/>
    <property type="match status" value="1"/>
</dbReference>
<dbReference type="PANTHER" id="PTHR21496">
    <property type="entry name" value="FERREDOXIN-RELATED"/>
    <property type="match status" value="1"/>
</dbReference>
<dbReference type="STRING" id="692275.N1QN52"/>
<keyword evidence="9" id="KW-1185">Reference proteome</keyword>
<dbReference type="CDD" id="cd03467">
    <property type="entry name" value="Rieske"/>
    <property type="match status" value="1"/>
</dbReference>
<dbReference type="RefSeq" id="XP_016765649.1">
    <property type="nucleotide sequence ID" value="XM_016909457.1"/>
</dbReference>
<proteinExistence type="predicted"/>
<evidence type="ECO:0000259" key="7">
    <source>
        <dbReference type="PROSITE" id="PS51296"/>
    </source>
</evidence>
<evidence type="ECO:0000256" key="2">
    <source>
        <dbReference type="ARBA" id="ARBA00022723"/>
    </source>
</evidence>
<dbReference type="PANTHER" id="PTHR21496:SF0">
    <property type="entry name" value="RIESKE DOMAIN-CONTAINING PROTEIN"/>
    <property type="match status" value="1"/>
</dbReference>
<keyword evidence="1" id="KW-0001">2Fe-2S</keyword>
<dbReference type="Gene3D" id="2.102.10.10">
    <property type="entry name" value="Rieske [2Fe-2S] iron-sulphur domain"/>
    <property type="match status" value="1"/>
</dbReference>
<dbReference type="Proteomes" id="UP000016931">
    <property type="component" value="Unassembled WGS sequence"/>
</dbReference>
<feature type="region of interest" description="Disordered" evidence="6">
    <location>
        <begin position="28"/>
        <end position="52"/>
    </location>
</feature>
<dbReference type="InterPro" id="IPR017941">
    <property type="entry name" value="Rieske_2Fe-2S"/>
</dbReference>
<dbReference type="SUPFAM" id="SSF50022">
    <property type="entry name" value="ISP domain"/>
    <property type="match status" value="1"/>
</dbReference>
<dbReference type="InterPro" id="IPR036922">
    <property type="entry name" value="Rieske_2Fe-2S_sf"/>
</dbReference>
<accession>N1QN52</accession>
<evidence type="ECO:0000256" key="4">
    <source>
        <dbReference type="ARBA" id="ARBA00023014"/>
    </source>
</evidence>
<evidence type="ECO:0000313" key="9">
    <source>
        <dbReference type="Proteomes" id="UP000016931"/>
    </source>
</evidence>
<sequence>MEPYRAPAPPTANNPWIYVGPASSILDISSTPDSKTTKLSTTKPASDSSTDIFASPEITTPCKILQLASSPGSAEAQELTPDAAQNTIGFQPQILVFRYRGKLHAIDHSCPHRNFPLSRGSVYDIEDFGVVLSSGIECPKHGWSFDLHTGKSDRGGYQLKIWEVETRSGENGFGEVEEEVWVRRKEKKRIG</sequence>
<dbReference type="HOGENOM" id="CLU_079949_0_0_1"/>
<keyword evidence="4" id="KW-0411">Iron-sulfur</keyword>